<dbReference type="PANTHER" id="PTHR45036">
    <property type="entry name" value="METHYLTRANSFERASE LIKE 7B"/>
    <property type="match status" value="1"/>
</dbReference>
<dbReference type="GO" id="GO:0032259">
    <property type="term" value="P:methylation"/>
    <property type="evidence" value="ECO:0007669"/>
    <property type="project" value="UniProtKB-KW"/>
</dbReference>
<dbReference type="PANTHER" id="PTHR45036:SF1">
    <property type="entry name" value="METHYLTRANSFERASE LIKE 7A"/>
    <property type="match status" value="1"/>
</dbReference>
<dbReference type="Gene3D" id="3.40.50.150">
    <property type="entry name" value="Vaccinia Virus protein VP39"/>
    <property type="match status" value="1"/>
</dbReference>
<gene>
    <name evidence="2" type="ORF">ACFOLH_09185</name>
</gene>
<dbReference type="EMBL" id="JBHRWW010000005">
    <property type="protein sequence ID" value="MFC3688511.1"/>
    <property type="molecule type" value="Genomic_DNA"/>
</dbReference>
<dbReference type="InterPro" id="IPR029063">
    <property type="entry name" value="SAM-dependent_MTases_sf"/>
</dbReference>
<keyword evidence="2" id="KW-0808">Transferase</keyword>
<sequence>MGLWARVVQPRLLDATLGTSQTGGVRQRVCAGMVGDVVEIGYGSGHNQPYLPPGVTGVWAVDPSGGAFALSAARRAASPVPVVRTEAVAERLPFPDDRFDAALSTWTLCATDDPAAVLAELARVLRPGGVLHLVEHGLAEEASVVRWQRRGNGLNKRIAGCVLDRDVRGLLQASPLTVTALTTWYEEGAPRPAGFMYEGRAVAWADATPGHLSAGSC</sequence>
<reference evidence="3" key="1">
    <citation type="journal article" date="2019" name="Int. J. Syst. Evol. Microbiol.">
        <title>The Global Catalogue of Microorganisms (GCM) 10K type strain sequencing project: providing services to taxonomists for standard genome sequencing and annotation.</title>
        <authorList>
            <consortium name="The Broad Institute Genomics Platform"/>
            <consortium name="The Broad Institute Genome Sequencing Center for Infectious Disease"/>
            <person name="Wu L."/>
            <person name="Ma J."/>
        </authorList>
    </citation>
    <scope>NUCLEOTIDE SEQUENCE [LARGE SCALE GENOMIC DNA]</scope>
    <source>
        <strain evidence="3">NCAIM B.02333</strain>
    </source>
</reference>
<organism evidence="2 3">
    <name type="scientific">Aquipuribacter hungaricus</name>
    <dbReference type="NCBI Taxonomy" id="545624"/>
    <lineage>
        <taxon>Bacteria</taxon>
        <taxon>Bacillati</taxon>
        <taxon>Actinomycetota</taxon>
        <taxon>Actinomycetes</taxon>
        <taxon>Micrococcales</taxon>
        <taxon>Intrasporangiaceae</taxon>
        <taxon>Aquipuribacter</taxon>
    </lineage>
</organism>
<accession>A0ABV7WFA3</accession>
<dbReference type="Proteomes" id="UP001595685">
    <property type="component" value="Unassembled WGS sequence"/>
</dbReference>
<feature type="domain" description="Methyltransferase type 11" evidence="1">
    <location>
        <begin position="38"/>
        <end position="131"/>
    </location>
</feature>
<dbReference type="SUPFAM" id="SSF53335">
    <property type="entry name" value="S-adenosyl-L-methionine-dependent methyltransferases"/>
    <property type="match status" value="1"/>
</dbReference>
<evidence type="ECO:0000313" key="3">
    <source>
        <dbReference type="Proteomes" id="UP001595685"/>
    </source>
</evidence>
<protein>
    <submittedName>
        <fullName evidence="2">Class I SAM-dependent methyltransferase</fullName>
        <ecNumber evidence="2">2.1.1.-</ecNumber>
    </submittedName>
</protein>
<evidence type="ECO:0000259" key="1">
    <source>
        <dbReference type="Pfam" id="PF08241"/>
    </source>
</evidence>
<dbReference type="GO" id="GO:0008168">
    <property type="term" value="F:methyltransferase activity"/>
    <property type="evidence" value="ECO:0007669"/>
    <property type="project" value="UniProtKB-KW"/>
</dbReference>
<comment type="caution">
    <text evidence="2">The sequence shown here is derived from an EMBL/GenBank/DDBJ whole genome shotgun (WGS) entry which is preliminary data.</text>
</comment>
<dbReference type="InterPro" id="IPR052356">
    <property type="entry name" value="Thiol_S-MT"/>
</dbReference>
<dbReference type="Pfam" id="PF08241">
    <property type="entry name" value="Methyltransf_11"/>
    <property type="match status" value="1"/>
</dbReference>
<dbReference type="EC" id="2.1.1.-" evidence="2"/>
<keyword evidence="2" id="KW-0489">Methyltransferase</keyword>
<dbReference type="InterPro" id="IPR013216">
    <property type="entry name" value="Methyltransf_11"/>
</dbReference>
<dbReference type="CDD" id="cd02440">
    <property type="entry name" value="AdoMet_MTases"/>
    <property type="match status" value="1"/>
</dbReference>
<proteinExistence type="predicted"/>
<evidence type="ECO:0000313" key="2">
    <source>
        <dbReference type="EMBL" id="MFC3688511.1"/>
    </source>
</evidence>
<name>A0ABV7WFA3_9MICO</name>
<dbReference type="RefSeq" id="WP_340293336.1">
    <property type="nucleotide sequence ID" value="NZ_JBBEOI010000105.1"/>
</dbReference>
<keyword evidence="3" id="KW-1185">Reference proteome</keyword>